<dbReference type="InterPro" id="IPR046346">
    <property type="entry name" value="Aminoacid_DH-like_N_sf"/>
</dbReference>
<dbReference type="InterPro" id="IPR022893">
    <property type="entry name" value="Shikimate_DH_fam"/>
</dbReference>
<dbReference type="EMBL" id="UINC01027297">
    <property type="protein sequence ID" value="SVB06298.1"/>
    <property type="molecule type" value="Genomic_DNA"/>
</dbReference>
<evidence type="ECO:0000259" key="8">
    <source>
        <dbReference type="Pfam" id="PF18317"/>
    </source>
</evidence>
<dbReference type="InterPro" id="IPR006151">
    <property type="entry name" value="Shikm_DH/Glu-tRNA_Rdtase"/>
</dbReference>
<dbReference type="GO" id="GO:0050661">
    <property type="term" value="F:NADP binding"/>
    <property type="evidence" value="ECO:0007669"/>
    <property type="project" value="InterPro"/>
</dbReference>
<evidence type="ECO:0000259" key="6">
    <source>
        <dbReference type="Pfam" id="PF01488"/>
    </source>
</evidence>
<organism evidence="9">
    <name type="scientific">marine metagenome</name>
    <dbReference type="NCBI Taxonomy" id="408172"/>
    <lineage>
        <taxon>unclassified sequences</taxon>
        <taxon>metagenomes</taxon>
        <taxon>ecological metagenomes</taxon>
    </lineage>
</organism>
<keyword evidence="3" id="KW-0521">NADP</keyword>
<evidence type="ECO:0000256" key="2">
    <source>
        <dbReference type="ARBA" id="ARBA00022605"/>
    </source>
</evidence>
<keyword evidence="5" id="KW-0057">Aromatic amino acid biosynthesis</keyword>
<dbReference type="GO" id="GO:0009423">
    <property type="term" value="P:chorismate biosynthetic process"/>
    <property type="evidence" value="ECO:0007669"/>
    <property type="project" value="UniProtKB-UniPathway"/>
</dbReference>
<gene>
    <name evidence="9" type="ORF">METZ01_LOCUS159152</name>
</gene>
<evidence type="ECO:0000256" key="1">
    <source>
        <dbReference type="ARBA" id="ARBA00012962"/>
    </source>
</evidence>
<dbReference type="GO" id="GO:0008652">
    <property type="term" value="P:amino acid biosynthetic process"/>
    <property type="evidence" value="ECO:0007669"/>
    <property type="project" value="UniProtKB-KW"/>
</dbReference>
<dbReference type="EC" id="1.1.1.25" evidence="1"/>
<dbReference type="InterPro" id="IPR013708">
    <property type="entry name" value="Shikimate_DH-bd_N"/>
</dbReference>
<dbReference type="InterPro" id="IPR036291">
    <property type="entry name" value="NAD(P)-bd_dom_sf"/>
</dbReference>
<dbReference type="InterPro" id="IPR041121">
    <property type="entry name" value="SDH_C"/>
</dbReference>
<dbReference type="NCBIfam" id="TIGR00507">
    <property type="entry name" value="aroE"/>
    <property type="match status" value="1"/>
</dbReference>
<proteinExistence type="inferred from homology"/>
<dbReference type="Gene3D" id="3.40.50.720">
    <property type="entry name" value="NAD(P)-binding Rossmann-like Domain"/>
    <property type="match status" value="1"/>
</dbReference>
<sequence>MTESISGATEIYGLIGDPVEHSFSPPMMNAAFSSMNLDARYLAFQVKAEEVSEAIEGIRALNFSGVNVTVPHKSAVIPYLDEVTPLAKKIGAVNTISNVKGHLTGTNTDFSGFIRSLKTLNFSPKNKTIAILGSGGSARALLAGLADGGALRVILHNRTSERAEKLVTEISQYFPQTKLEAVSLHTIHETPLDLLINTTTVGMFSSDIPVDLKECRKISLLADIIYSPRQTSLLKQAEELGITAVNGIGMLLYQGCDAFTFWTGEQAPEEVMRNQLLSLIE</sequence>
<protein>
    <recommendedName>
        <fullName evidence="1">shikimate dehydrogenase (NADP(+))</fullName>
        <ecNumber evidence="1">1.1.1.25</ecNumber>
    </recommendedName>
</protein>
<dbReference type="UniPathway" id="UPA00053">
    <property type="reaction ID" value="UER00087"/>
</dbReference>
<evidence type="ECO:0000313" key="9">
    <source>
        <dbReference type="EMBL" id="SVB06298.1"/>
    </source>
</evidence>
<name>A0A382AXY6_9ZZZZ</name>
<evidence type="ECO:0000256" key="5">
    <source>
        <dbReference type="ARBA" id="ARBA00023141"/>
    </source>
</evidence>
<dbReference type="GO" id="GO:0009073">
    <property type="term" value="P:aromatic amino acid family biosynthetic process"/>
    <property type="evidence" value="ECO:0007669"/>
    <property type="project" value="UniProtKB-KW"/>
</dbReference>
<feature type="domain" description="Quinate/shikimate 5-dehydrogenase/glutamyl-tRNA reductase" evidence="6">
    <location>
        <begin position="124"/>
        <end position="181"/>
    </location>
</feature>
<dbReference type="CDD" id="cd01065">
    <property type="entry name" value="NAD_bind_Shikimate_DH"/>
    <property type="match status" value="1"/>
</dbReference>
<dbReference type="SUPFAM" id="SSF53223">
    <property type="entry name" value="Aminoacid dehydrogenase-like, N-terminal domain"/>
    <property type="match status" value="1"/>
</dbReference>
<dbReference type="HAMAP" id="MF_00222">
    <property type="entry name" value="Shikimate_DH_AroE"/>
    <property type="match status" value="1"/>
</dbReference>
<keyword evidence="4" id="KW-0560">Oxidoreductase</keyword>
<dbReference type="GO" id="GO:0019632">
    <property type="term" value="P:shikimate metabolic process"/>
    <property type="evidence" value="ECO:0007669"/>
    <property type="project" value="InterPro"/>
</dbReference>
<dbReference type="AlphaFoldDB" id="A0A382AXY6"/>
<dbReference type="PANTHER" id="PTHR21089">
    <property type="entry name" value="SHIKIMATE DEHYDROGENASE"/>
    <property type="match status" value="1"/>
</dbReference>
<feature type="domain" description="Shikimate dehydrogenase substrate binding N-terminal" evidence="7">
    <location>
        <begin position="14"/>
        <end position="96"/>
    </location>
</feature>
<dbReference type="PANTHER" id="PTHR21089:SF1">
    <property type="entry name" value="BIFUNCTIONAL 3-DEHYDROQUINATE DEHYDRATASE_SHIKIMATE DEHYDROGENASE, CHLOROPLASTIC"/>
    <property type="match status" value="1"/>
</dbReference>
<feature type="domain" description="SDH C-terminal" evidence="8">
    <location>
        <begin position="247"/>
        <end position="277"/>
    </location>
</feature>
<keyword evidence="2" id="KW-0028">Amino-acid biosynthesis</keyword>
<evidence type="ECO:0000256" key="3">
    <source>
        <dbReference type="ARBA" id="ARBA00022857"/>
    </source>
</evidence>
<accession>A0A382AXY6</accession>
<dbReference type="NCBIfam" id="NF001319">
    <property type="entry name" value="PRK00258.3-3"/>
    <property type="match status" value="1"/>
</dbReference>
<dbReference type="Pfam" id="PF18317">
    <property type="entry name" value="SDH_C"/>
    <property type="match status" value="1"/>
</dbReference>
<dbReference type="Pfam" id="PF08501">
    <property type="entry name" value="Shikimate_dh_N"/>
    <property type="match status" value="1"/>
</dbReference>
<evidence type="ECO:0000256" key="4">
    <source>
        <dbReference type="ARBA" id="ARBA00023002"/>
    </source>
</evidence>
<dbReference type="Gene3D" id="3.40.50.10860">
    <property type="entry name" value="Leucine Dehydrogenase, chain A, domain 1"/>
    <property type="match status" value="1"/>
</dbReference>
<dbReference type="Pfam" id="PF01488">
    <property type="entry name" value="Shikimate_DH"/>
    <property type="match status" value="1"/>
</dbReference>
<dbReference type="NCBIfam" id="NF001314">
    <property type="entry name" value="PRK00258.2-2"/>
    <property type="match status" value="1"/>
</dbReference>
<dbReference type="SUPFAM" id="SSF51735">
    <property type="entry name" value="NAD(P)-binding Rossmann-fold domains"/>
    <property type="match status" value="1"/>
</dbReference>
<evidence type="ECO:0000259" key="7">
    <source>
        <dbReference type="Pfam" id="PF08501"/>
    </source>
</evidence>
<dbReference type="InterPro" id="IPR011342">
    <property type="entry name" value="Shikimate_DH"/>
</dbReference>
<reference evidence="9" key="1">
    <citation type="submission" date="2018-05" db="EMBL/GenBank/DDBJ databases">
        <authorList>
            <person name="Lanie J.A."/>
            <person name="Ng W.-L."/>
            <person name="Kazmierczak K.M."/>
            <person name="Andrzejewski T.M."/>
            <person name="Davidsen T.M."/>
            <person name="Wayne K.J."/>
            <person name="Tettelin H."/>
            <person name="Glass J.I."/>
            <person name="Rusch D."/>
            <person name="Podicherti R."/>
            <person name="Tsui H.-C.T."/>
            <person name="Winkler M.E."/>
        </authorList>
    </citation>
    <scope>NUCLEOTIDE SEQUENCE</scope>
</reference>
<dbReference type="GO" id="GO:0004764">
    <property type="term" value="F:shikimate 3-dehydrogenase (NADP+) activity"/>
    <property type="evidence" value="ECO:0007669"/>
    <property type="project" value="UniProtKB-EC"/>
</dbReference>